<keyword evidence="3" id="KW-0813">Transport</keyword>
<evidence type="ECO:0000313" key="7">
    <source>
        <dbReference type="EMBL" id="KGI83075.1"/>
    </source>
</evidence>
<evidence type="ECO:0000256" key="4">
    <source>
        <dbReference type="ARBA" id="ARBA00022729"/>
    </source>
</evidence>
<dbReference type="OrthoDB" id="9793175at2"/>
<dbReference type="AlphaFoldDB" id="A0A099DCE7"/>
<name>A0A099DCE7_9ACTN</name>
<comment type="subcellular location">
    <subcellularLocation>
        <location evidence="1">Cell envelope</location>
    </subcellularLocation>
</comment>
<dbReference type="HOGENOM" id="CLU_038034_0_2_11"/>
<dbReference type="Proteomes" id="UP000215043">
    <property type="component" value="Chromosome"/>
</dbReference>
<dbReference type="EMBL" id="CP022752">
    <property type="protein sequence ID" value="ASU77227.1"/>
    <property type="molecule type" value="Genomic_DNA"/>
</dbReference>
<evidence type="ECO:0000259" key="5">
    <source>
        <dbReference type="PROSITE" id="PS50983"/>
    </source>
</evidence>
<reference evidence="6 9" key="2">
    <citation type="submission" date="2017-08" db="EMBL/GenBank/DDBJ databases">
        <title>The complete genome sequence of moderately halophilic actinomycete Actinopolyspora erythraea YIM 90600, the producer of novel erythromycin, novel actinopolysporins A-C and tubercidin.</title>
        <authorList>
            <person name="Yin M."/>
            <person name="Tang S."/>
        </authorList>
    </citation>
    <scope>NUCLEOTIDE SEQUENCE [LARGE SCALE GENOMIC DNA]</scope>
    <source>
        <strain evidence="6 9">YIM 90600</strain>
    </source>
</reference>
<keyword evidence="4" id="KW-0732">Signal</keyword>
<organism evidence="6 9">
    <name type="scientific">Actinopolyspora erythraea</name>
    <dbReference type="NCBI Taxonomy" id="414996"/>
    <lineage>
        <taxon>Bacteria</taxon>
        <taxon>Bacillati</taxon>
        <taxon>Actinomycetota</taxon>
        <taxon>Actinomycetes</taxon>
        <taxon>Actinopolysporales</taxon>
        <taxon>Actinopolysporaceae</taxon>
        <taxon>Actinopolyspora</taxon>
    </lineage>
</organism>
<evidence type="ECO:0000256" key="1">
    <source>
        <dbReference type="ARBA" id="ARBA00004196"/>
    </source>
</evidence>
<proteinExistence type="inferred from homology"/>
<evidence type="ECO:0000256" key="2">
    <source>
        <dbReference type="ARBA" id="ARBA00008814"/>
    </source>
</evidence>
<dbReference type="CDD" id="cd01146">
    <property type="entry name" value="FhuD"/>
    <property type="match status" value="1"/>
</dbReference>
<evidence type="ECO:0000313" key="6">
    <source>
        <dbReference type="EMBL" id="ASU77227.1"/>
    </source>
</evidence>
<dbReference type="GO" id="GO:1901678">
    <property type="term" value="P:iron coordination entity transport"/>
    <property type="evidence" value="ECO:0007669"/>
    <property type="project" value="UniProtKB-ARBA"/>
</dbReference>
<dbReference type="GO" id="GO:0030288">
    <property type="term" value="C:outer membrane-bounded periplasmic space"/>
    <property type="evidence" value="ECO:0007669"/>
    <property type="project" value="TreeGrafter"/>
</dbReference>
<comment type="similarity">
    <text evidence="2">Belongs to the bacterial solute-binding protein 8 family.</text>
</comment>
<dbReference type="KEGG" id="aey:CDG81_01630"/>
<dbReference type="PANTHER" id="PTHR30532">
    <property type="entry name" value="IRON III DICITRATE-BINDING PERIPLASMIC PROTEIN"/>
    <property type="match status" value="1"/>
</dbReference>
<gene>
    <name evidence="6" type="ORF">CDG81_01630</name>
    <name evidence="7" type="ORF">IL38_00040</name>
</gene>
<dbReference type="InterPro" id="IPR051313">
    <property type="entry name" value="Bact_iron-sidero_bind"/>
</dbReference>
<protein>
    <submittedName>
        <fullName evidence="6">Iron siderophore-binding protein</fullName>
    </submittedName>
</protein>
<dbReference type="eggNOG" id="COG0614">
    <property type="taxonomic scope" value="Bacteria"/>
</dbReference>
<evidence type="ECO:0000256" key="3">
    <source>
        <dbReference type="ARBA" id="ARBA00022448"/>
    </source>
</evidence>
<dbReference type="PANTHER" id="PTHR30532:SF21">
    <property type="entry name" value="SIDEROPHORE-BINDING LIPOPROTEIN YFIY-RELATED"/>
    <property type="match status" value="1"/>
</dbReference>
<keyword evidence="8" id="KW-1185">Reference proteome</keyword>
<dbReference type="InterPro" id="IPR002491">
    <property type="entry name" value="ABC_transptr_periplasmic_BD"/>
</dbReference>
<dbReference type="PROSITE" id="PS51257">
    <property type="entry name" value="PROKAR_LIPOPROTEIN"/>
    <property type="match status" value="1"/>
</dbReference>
<dbReference type="Proteomes" id="UP000029737">
    <property type="component" value="Unassembled WGS sequence"/>
</dbReference>
<sequence>MSEVTRTRRELLRTALVAAGALPVLGLTACGGESETGDSGGGTGGTRTVEHAMGETEITGTPKRVVALDATFTSAVMALDTNVVGYTTFGGRGKLPEYLGRDREEYGSQAQRVGSLSQPSTEKIFGRDPDLILSAKVRHEELYGQLSEVAPTVFSRTTGATWKENLLLTGRALGKEETARTRLDEYERRARAIGDSIRSKVGHNPTMSVVRFAGEPTVRLYSADSFPGTVQRDTGLARPEGQPTGDGIAVNLSQERIPELDAEHIFVTVYPDEAGDAAETRKTFESNPLWGKLTGKEHVVDDITWMTSVGIHGAHAILDNLADAFGVDPAR</sequence>
<dbReference type="EMBL" id="JPMV01000001">
    <property type="protein sequence ID" value="KGI83075.1"/>
    <property type="molecule type" value="Genomic_DNA"/>
</dbReference>
<accession>A0A099DCE7</accession>
<evidence type="ECO:0000313" key="8">
    <source>
        <dbReference type="Proteomes" id="UP000029737"/>
    </source>
</evidence>
<reference evidence="7 8" key="1">
    <citation type="journal article" date="2014" name="PLoS ONE">
        <title>Identification and Characterization of a New Erythromycin Biosynthetic Gene Cluster in Actinopolyspora erythraea YIM90600, a Novel Erythronolide-Producing Halophilic Actinomycete Isolated from Salt Field.</title>
        <authorList>
            <person name="Chen D."/>
            <person name="Feng J."/>
            <person name="Huang L."/>
            <person name="Zhang Q."/>
            <person name="Wu J."/>
            <person name="Zhu X."/>
            <person name="Duan Y."/>
            <person name="Xu Z."/>
        </authorList>
    </citation>
    <scope>NUCLEOTIDE SEQUENCE [LARGE SCALE GENOMIC DNA]</scope>
    <source>
        <strain evidence="7 8">YIM90600</strain>
    </source>
</reference>
<dbReference type="RefSeq" id="WP_043569269.1">
    <property type="nucleotide sequence ID" value="NZ_CP022752.1"/>
</dbReference>
<evidence type="ECO:0000313" key="9">
    <source>
        <dbReference type="Proteomes" id="UP000215043"/>
    </source>
</evidence>
<feature type="domain" description="Fe/B12 periplasmic-binding" evidence="5">
    <location>
        <begin position="64"/>
        <end position="329"/>
    </location>
</feature>
<dbReference type="PROSITE" id="PS50983">
    <property type="entry name" value="FE_B12_PBP"/>
    <property type="match status" value="1"/>
</dbReference>
<dbReference type="Gene3D" id="3.40.50.1980">
    <property type="entry name" value="Nitrogenase molybdenum iron protein domain"/>
    <property type="match status" value="2"/>
</dbReference>
<dbReference type="SUPFAM" id="SSF53807">
    <property type="entry name" value="Helical backbone' metal receptor"/>
    <property type="match status" value="1"/>
</dbReference>
<dbReference type="Pfam" id="PF01497">
    <property type="entry name" value="Peripla_BP_2"/>
    <property type="match status" value="1"/>
</dbReference>